<evidence type="ECO:0000313" key="4">
    <source>
        <dbReference type="Proteomes" id="UP000030651"/>
    </source>
</evidence>
<keyword evidence="4" id="KW-1185">Reference proteome</keyword>
<dbReference type="Proteomes" id="UP000030651">
    <property type="component" value="Unassembled WGS sequence"/>
</dbReference>
<dbReference type="SUPFAM" id="SSF53335">
    <property type="entry name" value="S-adenosyl-L-methionine-dependent methyltransferases"/>
    <property type="match status" value="1"/>
</dbReference>
<protein>
    <recommendedName>
        <fullName evidence="5">Methyltransferase domain-containing protein</fullName>
    </recommendedName>
</protein>
<dbReference type="HOGENOM" id="CLU_010595_3_1_1"/>
<evidence type="ECO:0000256" key="2">
    <source>
        <dbReference type="SAM" id="MobiDB-lite"/>
    </source>
</evidence>
<dbReference type="Gene3D" id="3.40.50.150">
    <property type="entry name" value="Vaccinia Virus protein VP39"/>
    <property type="match status" value="1"/>
</dbReference>
<dbReference type="AlphaFoldDB" id="W3X1I3"/>
<organism evidence="3 4">
    <name type="scientific">Pestalotiopsis fici (strain W106-1 / CGMCC3.15140)</name>
    <dbReference type="NCBI Taxonomy" id="1229662"/>
    <lineage>
        <taxon>Eukaryota</taxon>
        <taxon>Fungi</taxon>
        <taxon>Dikarya</taxon>
        <taxon>Ascomycota</taxon>
        <taxon>Pezizomycotina</taxon>
        <taxon>Sordariomycetes</taxon>
        <taxon>Xylariomycetidae</taxon>
        <taxon>Amphisphaeriales</taxon>
        <taxon>Sporocadaceae</taxon>
        <taxon>Pestalotiopsis</taxon>
    </lineage>
</organism>
<dbReference type="CDD" id="cd02440">
    <property type="entry name" value="AdoMet_MTases"/>
    <property type="match status" value="1"/>
</dbReference>
<feature type="compositionally biased region" description="Basic and acidic residues" evidence="2">
    <location>
        <begin position="11"/>
        <end position="23"/>
    </location>
</feature>
<dbReference type="PANTHER" id="PTHR43591">
    <property type="entry name" value="METHYLTRANSFERASE"/>
    <property type="match status" value="1"/>
</dbReference>
<sequence>MGSGAHAEFALPKRDHESIRDVPDLDDEMSIGDQSSEQQSTDDASPILTDLELDEGPKTTGVYYDDTTSTYARSHFPASVTDHGFHRRFDDDATVNSNRSIAPAEVEYVWENGRRYTGSYFMPNDKEEQTRLLLVSECYRSAFGEEPTTVTLENPTSILDIGTGTGEWAMDMAERYPDCEVTGTDIADIFPKYAGQNLFWEIDNAELEWLRPPDSYDLVHLRNMDGAFKDWPFVYEQAFKVCKPGGWIEVMDYDLWHSDNYLAHVPPESGVHRCARDWKEAAMESGYTIENHHLKSELLAAAGFVDVEMMESDMPINPKKLSSGHLLMKAILDGLEAHALRLLTSRKGYTAEELRREIKEFRKVFTNIALDNKKSRTFNMKMKAMRGRKPLDSEPPNVPVYAHDAHEARVVIPQNPNVEEDPVAFAVGGNANAPAPI</sequence>
<evidence type="ECO:0000313" key="3">
    <source>
        <dbReference type="EMBL" id="ETS79993.1"/>
    </source>
</evidence>
<dbReference type="RefSeq" id="XP_007834294.1">
    <property type="nucleotide sequence ID" value="XM_007836103.1"/>
</dbReference>
<dbReference type="OrthoDB" id="2013972at2759"/>
<dbReference type="InParanoid" id="W3X1I3"/>
<gene>
    <name evidence="3" type="ORF">PFICI_07522</name>
</gene>
<dbReference type="PANTHER" id="PTHR43591:SF105">
    <property type="entry name" value="METHYLTRANSFERASE DOMAIN-CONTAINING PROTEIN-RELATED"/>
    <property type="match status" value="1"/>
</dbReference>
<dbReference type="eggNOG" id="ENOG502SN28">
    <property type="taxonomic scope" value="Eukaryota"/>
</dbReference>
<dbReference type="GO" id="GO:0008168">
    <property type="term" value="F:methyltransferase activity"/>
    <property type="evidence" value="ECO:0007669"/>
    <property type="project" value="TreeGrafter"/>
</dbReference>
<comment type="similarity">
    <text evidence="1">Belongs to the methyltransferase superfamily. LaeA methyltransferase family.</text>
</comment>
<name>W3X1I3_PESFW</name>
<dbReference type="EMBL" id="KI912113">
    <property type="protein sequence ID" value="ETS79993.1"/>
    <property type="molecule type" value="Genomic_DNA"/>
</dbReference>
<evidence type="ECO:0008006" key="5">
    <source>
        <dbReference type="Google" id="ProtNLM"/>
    </source>
</evidence>
<evidence type="ECO:0000256" key="1">
    <source>
        <dbReference type="ARBA" id="ARBA00038158"/>
    </source>
</evidence>
<dbReference type="KEGG" id="pfy:PFICI_07522"/>
<feature type="compositionally biased region" description="Polar residues" evidence="2">
    <location>
        <begin position="32"/>
        <end position="43"/>
    </location>
</feature>
<proteinExistence type="inferred from homology"/>
<dbReference type="GeneID" id="19272535"/>
<reference evidence="4" key="1">
    <citation type="journal article" date="2015" name="BMC Genomics">
        <title>Genomic and transcriptomic analysis of the endophytic fungus Pestalotiopsis fici reveals its lifestyle and high potential for synthesis of natural products.</title>
        <authorList>
            <person name="Wang X."/>
            <person name="Zhang X."/>
            <person name="Liu L."/>
            <person name="Xiang M."/>
            <person name="Wang W."/>
            <person name="Sun X."/>
            <person name="Che Y."/>
            <person name="Guo L."/>
            <person name="Liu G."/>
            <person name="Guo L."/>
            <person name="Wang C."/>
            <person name="Yin W.B."/>
            <person name="Stadler M."/>
            <person name="Zhang X."/>
            <person name="Liu X."/>
        </authorList>
    </citation>
    <scope>NUCLEOTIDE SEQUENCE [LARGE SCALE GENOMIC DNA]</scope>
    <source>
        <strain evidence="4">W106-1 / CGMCC3.15140</strain>
    </source>
</reference>
<dbReference type="Pfam" id="PF13489">
    <property type="entry name" value="Methyltransf_23"/>
    <property type="match status" value="1"/>
</dbReference>
<accession>W3X1I3</accession>
<feature type="region of interest" description="Disordered" evidence="2">
    <location>
        <begin position="1"/>
        <end position="58"/>
    </location>
</feature>
<dbReference type="InterPro" id="IPR029063">
    <property type="entry name" value="SAM-dependent_MTases_sf"/>
</dbReference>
<dbReference type="OMA" id="DWAIEMS"/>